<evidence type="ECO:0000313" key="3">
    <source>
        <dbReference type="EMBL" id="SUJ00049.1"/>
    </source>
</evidence>
<dbReference type="EMBL" id="UGYO01000002">
    <property type="protein sequence ID" value="SUJ00049.1"/>
    <property type="molecule type" value="Genomic_DNA"/>
</dbReference>
<proteinExistence type="predicted"/>
<organism evidence="3 4">
    <name type="scientific">Shewanella algae</name>
    <dbReference type="NCBI Taxonomy" id="38313"/>
    <lineage>
        <taxon>Bacteria</taxon>
        <taxon>Pseudomonadati</taxon>
        <taxon>Pseudomonadota</taxon>
        <taxon>Gammaproteobacteria</taxon>
        <taxon>Alteromonadales</taxon>
        <taxon>Shewanellaceae</taxon>
        <taxon>Shewanella</taxon>
    </lineage>
</organism>
<dbReference type="PROSITE" id="PS51257">
    <property type="entry name" value="PROKAR_LIPOPROTEIN"/>
    <property type="match status" value="1"/>
</dbReference>
<keyword evidence="1" id="KW-0732">Signal</keyword>
<feature type="signal peptide" evidence="1">
    <location>
        <begin position="1"/>
        <end position="19"/>
    </location>
</feature>
<feature type="chain" id="PRO_5016773012" description="DUF4382 domain-containing protein" evidence="1">
    <location>
        <begin position="20"/>
        <end position="327"/>
    </location>
</feature>
<evidence type="ECO:0000313" key="4">
    <source>
        <dbReference type="Proteomes" id="UP000254069"/>
    </source>
</evidence>
<name>A0A380BF59_9GAMM</name>
<dbReference type="InterPro" id="IPR025491">
    <property type="entry name" value="DUF4382"/>
</dbReference>
<keyword evidence="4" id="KW-1185">Reference proteome</keyword>
<dbReference type="Pfam" id="PF14321">
    <property type="entry name" value="DUF4382"/>
    <property type="match status" value="1"/>
</dbReference>
<evidence type="ECO:0000256" key="1">
    <source>
        <dbReference type="SAM" id="SignalP"/>
    </source>
</evidence>
<accession>A0A380BF59</accession>
<dbReference type="RefSeq" id="WP_115390067.1">
    <property type="nucleotide sequence ID" value="NZ_JADZHC010000060.1"/>
</dbReference>
<evidence type="ECO:0000259" key="2">
    <source>
        <dbReference type="Pfam" id="PF14321"/>
    </source>
</evidence>
<protein>
    <recommendedName>
        <fullName evidence="2">DUF4382 domain-containing protein</fullName>
    </recommendedName>
</protein>
<sequence length="327" mass="34963">MKNRISTIALLCGSGLLLAACGGSDNDTPPTPTPDTAKVSFAVSDAPVDSAEKVVVAFDKIELVRAGQDNIILEVSGPNGEDYRQLDLLEYQGSDSALILSDAELEVGTYSELILHVLDESVGSDLSYVIDETGQVPLKQPSNKLRLGSFEVGSAGVQRFTIEFDLRRSLVENQNGQRYNLKPHGVTIVDNATVASLSGQVDINLFNAGECAADSGNFVYLYPGHDLAPALLTDNLDPDVNQNAVPEGAVVPYNSVEVEYEVGNFGKYAFGFIPAGDYTVAFSCSAENDDPEQYDGLIIPNPAPQLHQVTLSNQTDTVQDFNAVVAQ</sequence>
<dbReference type="AlphaFoldDB" id="A0A380BF59"/>
<dbReference type="Proteomes" id="UP000254069">
    <property type="component" value="Unassembled WGS sequence"/>
</dbReference>
<reference evidence="3 4" key="1">
    <citation type="submission" date="2018-06" db="EMBL/GenBank/DDBJ databases">
        <authorList>
            <consortium name="Pathogen Informatics"/>
            <person name="Doyle S."/>
        </authorList>
    </citation>
    <scope>NUCLEOTIDE SEQUENCE [LARGE SCALE GENOMIC DNA]</scope>
    <source>
        <strain evidence="3 4">NCTC10738</strain>
    </source>
</reference>
<gene>
    <name evidence="3" type="ORF">NCTC10738_02976</name>
</gene>
<feature type="domain" description="DUF4382" evidence="2">
    <location>
        <begin position="36"/>
        <end position="183"/>
    </location>
</feature>